<dbReference type="eggNOG" id="KOG3858">
    <property type="taxonomic scope" value="Eukaryota"/>
</dbReference>
<evidence type="ECO:0000259" key="9">
    <source>
        <dbReference type="PROSITE" id="PS51551"/>
    </source>
</evidence>
<dbReference type="PRINTS" id="PR01217">
    <property type="entry name" value="PRICHEXTENSN"/>
</dbReference>
<gene>
    <name evidence="10" type="ORF">NEMVEDRAFT_v1g212995</name>
</gene>
<evidence type="ECO:0000313" key="11">
    <source>
        <dbReference type="Proteomes" id="UP000001593"/>
    </source>
</evidence>
<evidence type="ECO:0000256" key="7">
    <source>
        <dbReference type="SAM" id="MobiDB-lite"/>
    </source>
</evidence>
<dbReference type="Proteomes" id="UP000001593">
    <property type="component" value="Unassembled WGS sequence"/>
</dbReference>
<sequence>MNVAAMSKVKIVCPNPTSIVDKVQDDTPKEFLYENLWIVTEESYDKCNTTLSPRNKILLKCDTPLSLKYYTVAFQQFSATAQGLEFALGQEYYFIATSDGTKSSLDKTSGGNCIKSNMRMKFYICKSPQDPRCLPPTTAPPTTPSGCPTVPSTTQTPLPPKTNPTTEPTESNEVPLLPTENSHTKSSLQSDDPKPTLRPSMAPAVTSIRPQVTKYSSQTEKEAIVREEPCSHDDDPRCLPPTTAPPTTPSGCPTVPSTTQTPLPPKTNPTTEPTESNEVPLLPTENSHTKSSLQSDDPKPTLRPSMAPAVTSIRPQVTKYSSQTEKEAIVREEPCSHDHGIRPSWSIIIPLLIIIVLLIATNVFFVYQLKQIYTAKDSNICESLDRRSERSKFTLASIGLGRRKDEASPVNV</sequence>
<keyword evidence="3 8" id="KW-0472">Membrane</keyword>
<dbReference type="PANTHER" id="PTHR11304">
    <property type="entry name" value="EPHRIN"/>
    <property type="match status" value="1"/>
</dbReference>
<keyword evidence="2" id="KW-0732">Signal</keyword>
<dbReference type="SUPFAM" id="SSF49503">
    <property type="entry name" value="Cupredoxins"/>
    <property type="match status" value="1"/>
</dbReference>
<feature type="compositionally biased region" description="Polar residues" evidence="7">
    <location>
        <begin position="284"/>
        <end position="295"/>
    </location>
</feature>
<dbReference type="InterPro" id="IPR008972">
    <property type="entry name" value="Cupredoxin"/>
</dbReference>
<dbReference type="InParanoid" id="A7SIY5"/>
<feature type="compositionally biased region" description="Polar residues" evidence="7">
    <location>
        <begin position="208"/>
        <end position="218"/>
    </location>
</feature>
<dbReference type="STRING" id="45351.A7SIY5"/>
<dbReference type="GO" id="GO:0005886">
    <property type="term" value="C:plasma membrane"/>
    <property type="evidence" value="ECO:0000318"/>
    <property type="project" value="GO_Central"/>
</dbReference>
<feature type="transmembrane region" description="Helical" evidence="8">
    <location>
        <begin position="345"/>
        <end position="367"/>
    </location>
</feature>
<comment type="subcellular location">
    <subcellularLocation>
        <location evidence="1">Membrane</location>
    </subcellularLocation>
</comment>
<feature type="domain" description="Ephrin RBD" evidence="9">
    <location>
        <begin position="1"/>
        <end position="124"/>
    </location>
</feature>
<keyword evidence="8" id="KW-1133">Transmembrane helix</keyword>
<feature type="compositionally biased region" description="Low complexity" evidence="7">
    <location>
        <begin position="249"/>
        <end position="261"/>
    </location>
</feature>
<evidence type="ECO:0000256" key="1">
    <source>
        <dbReference type="ARBA" id="ARBA00004370"/>
    </source>
</evidence>
<evidence type="ECO:0000256" key="4">
    <source>
        <dbReference type="ARBA" id="ARBA00023157"/>
    </source>
</evidence>
<feature type="compositionally biased region" description="Basic and acidic residues" evidence="7">
    <location>
        <begin position="324"/>
        <end position="336"/>
    </location>
</feature>
<dbReference type="GO" id="GO:0046875">
    <property type="term" value="F:ephrin receptor binding"/>
    <property type="evidence" value="ECO:0000318"/>
    <property type="project" value="GO_Central"/>
</dbReference>
<reference evidence="10 11" key="1">
    <citation type="journal article" date="2007" name="Science">
        <title>Sea anemone genome reveals ancestral eumetazoan gene repertoire and genomic organization.</title>
        <authorList>
            <person name="Putnam N.H."/>
            <person name="Srivastava M."/>
            <person name="Hellsten U."/>
            <person name="Dirks B."/>
            <person name="Chapman J."/>
            <person name="Salamov A."/>
            <person name="Terry A."/>
            <person name="Shapiro H."/>
            <person name="Lindquist E."/>
            <person name="Kapitonov V.V."/>
            <person name="Jurka J."/>
            <person name="Genikhovich G."/>
            <person name="Grigoriev I.V."/>
            <person name="Lucas S.M."/>
            <person name="Steele R.E."/>
            <person name="Finnerty J.R."/>
            <person name="Technau U."/>
            <person name="Martindale M.Q."/>
            <person name="Rokhsar D.S."/>
        </authorList>
    </citation>
    <scope>NUCLEOTIDE SEQUENCE [LARGE SCALE GENOMIC DNA]</scope>
    <source>
        <strain evidence="11">CH2 X CH6</strain>
    </source>
</reference>
<evidence type="ECO:0000256" key="8">
    <source>
        <dbReference type="SAM" id="Phobius"/>
    </source>
</evidence>
<evidence type="ECO:0000256" key="5">
    <source>
        <dbReference type="ARBA" id="ARBA00023180"/>
    </source>
</evidence>
<comment type="similarity">
    <text evidence="6">Belongs to the ephrin family.</text>
</comment>
<organism evidence="10 11">
    <name type="scientific">Nematostella vectensis</name>
    <name type="common">Starlet sea anemone</name>
    <dbReference type="NCBI Taxonomy" id="45351"/>
    <lineage>
        <taxon>Eukaryota</taxon>
        <taxon>Metazoa</taxon>
        <taxon>Cnidaria</taxon>
        <taxon>Anthozoa</taxon>
        <taxon>Hexacorallia</taxon>
        <taxon>Actiniaria</taxon>
        <taxon>Edwardsiidae</taxon>
        <taxon>Nematostella</taxon>
    </lineage>
</organism>
<dbReference type="InterPro" id="IPR031328">
    <property type="entry name" value="Ephrin"/>
</dbReference>
<dbReference type="EMBL" id="DS469673">
    <property type="protein sequence ID" value="EDO36327.1"/>
    <property type="molecule type" value="Genomic_DNA"/>
</dbReference>
<keyword evidence="4" id="KW-1015">Disulfide bond</keyword>
<feature type="compositionally biased region" description="Polar residues" evidence="7">
    <location>
        <begin position="179"/>
        <end position="190"/>
    </location>
</feature>
<dbReference type="Gene3D" id="2.60.40.420">
    <property type="entry name" value="Cupredoxins - blue copper proteins"/>
    <property type="match status" value="1"/>
</dbReference>
<dbReference type="AlphaFoldDB" id="A7SIY5"/>
<evidence type="ECO:0000256" key="2">
    <source>
        <dbReference type="ARBA" id="ARBA00022729"/>
    </source>
</evidence>
<proteinExistence type="inferred from homology"/>
<dbReference type="GO" id="GO:0007411">
    <property type="term" value="P:axon guidance"/>
    <property type="evidence" value="ECO:0000318"/>
    <property type="project" value="GO_Central"/>
</dbReference>
<feature type="compositionally biased region" description="Polar residues" evidence="7">
    <location>
        <begin position="313"/>
        <end position="323"/>
    </location>
</feature>
<accession>A7SIY5</accession>
<keyword evidence="11" id="KW-1185">Reference proteome</keyword>
<name>A7SIY5_NEMVE</name>
<dbReference type="PANTHER" id="PTHR11304:SF29">
    <property type="entry name" value="EPHRIN"/>
    <property type="match status" value="1"/>
</dbReference>
<feature type="region of interest" description="Disordered" evidence="7">
    <location>
        <begin position="135"/>
        <end position="336"/>
    </location>
</feature>
<protein>
    <recommendedName>
        <fullName evidence="9">Ephrin RBD domain-containing protein</fullName>
    </recommendedName>
</protein>
<comment type="caution">
    <text evidence="6">Lacks conserved residue(s) required for the propagation of feature annotation.</text>
</comment>
<feature type="compositionally biased region" description="Pro residues" evidence="7">
    <location>
        <begin position="238"/>
        <end position="248"/>
    </location>
</feature>
<evidence type="ECO:0000313" key="10">
    <source>
        <dbReference type="EMBL" id="EDO36327.1"/>
    </source>
</evidence>
<dbReference type="InterPro" id="IPR001799">
    <property type="entry name" value="Ephrin_RBD"/>
</dbReference>
<feature type="compositionally biased region" description="Basic and acidic residues" evidence="7">
    <location>
        <begin position="219"/>
        <end position="237"/>
    </location>
</feature>
<keyword evidence="5" id="KW-0325">Glycoprotein</keyword>
<evidence type="ECO:0000256" key="6">
    <source>
        <dbReference type="PROSITE-ProRule" id="PRU00884"/>
    </source>
</evidence>
<evidence type="ECO:0000256" key="3">
    <source>
        <dbReference type="ARBA" id="ARBA00023136"/>
    </source>
</evidence>
<keyword evidence="8" id="KW-0812">Transmembrane</keyword>
<dbReference type="PROSITE" id="PS51551">
    <property type="entry name" value="EPHRIN_RBD_2"/>
    <property type="match status" value="1"/>
</dbReference>
<dbReference type="GO" id="GO:0048013">
    <property type="term" value="P:ephrin receptor signaling pathway"/>
    <property type="evidence" value="ECO:0000318"/>
    <property type="project" value="GO_Central"/>
</dbReference>
<feature type="compositionally biased region" description="Low complexity" evidence="7">
    <location>
        <begin position="144"/>
        <end position="156"/>
    </location>
</feature>
<dbReference type="HOGENOM" id="CLU_667827_0_0_1"/>
<dbReference type="OMA" id="REEPCSH"/>
<dbReference type="Pfam" id="PF00812">
    <property type="entry name" value="Ephrin"/>
    <property type="match status" value="1"/>
</dbReference>